<dbReference type="Pfam" id="PF00063">
    <property type="entry name" value="Myosin_head"/>
    <property type="match status" value="1"/>
</dbReference>
<evidence type="ECO:0000256" key="3">
    <source>
        <dbReference type="ARBA" id="ARBA00022840"/>
    </source>
</evidence>
<keyword evidence="3 8" id="KW-0067">ATP-binding</keyword>
<dbReference type="GO" id="GO:0007015">
    <property type="term" value="P:actin filament organization"/>
    <property type="evidence" value="ECO:0007669"/>
    <property type="project" value="TreeGrafter"/>
</dbReference>
<dbReference type="GO" id="GO:0000146">
    <property type="term" value="F:microfilament motor activity"/>
    <property type="evidence" value="ECO:0007669"/>
    <property type="project" value="TreeGrafter"/>
</dbReference>
<dbReference type="OrthoDB" id="6108017at2759"/>
<dbReference type="InterPro" id="IPR001609">
    <property type="entry name" value="Myosin_head_motor_dom-like"/>
</dbReference>
<dbReference type="Gene3D" id="1.20.120.720">
    <property type="entry name" value="Myosin VI head, motor domain, U50 subdomain"/>
    <property type="match status" value="1"/>
</dbReference>
<dbReference type="EMBL" id="KV453842">
    <property type="protein sequence ID" value="ODV90125.1"/>
    <property type="molecule type" value="Genomic_DNA"/>
</dbReference>
<reference evidence="11" key="1">
    <citation type="submission" date="2016-02" db="EMBL/GenBank/DDBJ databases">
        <title>Comparative genomics of biotechnologically important yeasts.</title>
        <authorList>
            <consortium name="DOE Joint Genome Institute"/>
            <person name="Riley R."/>
            <person name="Haridas S."/>
            <person name="Wolfe K.H."/>
            <person name="Lopes M.R."/>
            <person name="Hittinger C.T."/>
            <person name="Goker M."/>
            <person name="Salamov A."/>
            <person name="Wisecaver J."/>
            <person name="Long T.M."/>
            <person name="Aerts A.L."/>
            <person name="Barry K."/>
            <person name="Choi C."/>
            <person name="Clum A."/>
            <person name="Coughlan A.Y."/>
            <person name="Deshpande S."/>
            <person name="Douglass A.P."/>
            <person name="Hanson S.J."/>
            <person name="Klenk H.-P."/>
            <person name="Labutti K."/>
            <person name="Lapidus A."/>
            <person name="Lindquist E."/>
            <person name="Lipzen A."/>
            <person name="Meier-Kolthoff J.P."/>
            <person name="Ohm R.A."/>
            <person name="Otillar R.P."/>
            <person name="Pangilinan J."/>
            <person name="Peng Y."/>
            <person name="Rokas A."/>
            <person name="Rosa C.A."/>
            <person name="Scheuner C."/>
            <person name="Sibirny A.A."/>
            <person name="Slot J.C."/>
            <person name="Stielow J.B."/>
            <person name="Sun H."/>
            <person name="Kurtzman C.P."/>
            <person name="Blackwell M."/>
            <person name="Jeffries T.W."/>
            <person name="Grigoriev I.V."/>
        </authorList>
    </citation>
    <scope>NUCLEOTIDE SEQUENCE [LARGE SCALE GENOMIC DNA]</scope>
    <source>
        <strain evidence="11">NRRL Y-17796</strain>
    </source>
</reference>
<keyword evidence="7 8" id="KW-0009">Actin-binding</keyword>
<evidence type="ECO:0000313" key="10">
    <source>
        <dbReference type="EMBL" id="ODV90125.1"/>
    </source>
</evidence>
<keyword evidence="5 8" id="KW-0518">Myosin</keyword>
<dbReference type="InterPro" id="IPR027417">
    <property type="entry name" value="P-loop_NTPase"/>
</dbReference>
<feature type="domain" description="Myosin motor" evidence="9">
    <location>
        <begin position="49"/>
        <end position="703"/>
    </location>
</feature>
<dbReference type="FunFam" id="1.10.10.820:FF:000001">
    <property type="entry name" value="Myosin heavy chain"/>
    <property type="match status" value="1"/>
</dbReference>
<dbReference type="PANTHER" id="PTHR13140:SF857">
    <property type="entry name" value="MYOSIN-11"/>
    <property type="match status" value="1"/>
</dbReference>
<keyword evidence="4" id="KW-0175">Coiled coil</keyword>
<evidence type="ECO:0000256" key="4">
    <source>
        <dbReference type="ARBA" id="ARBA00023054"/>
    </source>
</evidence>
<dbReference type="Gene3D" id="1.20.58.530">
    <property type="match status" value="1"/>
</dbReference>
<accession>A0A1E4TEE4</accession>
<evidence type="ECO:0000313" key="11">
    <source>
        <dbReference type="Proteomes" id="UP000095023"/>
    </source>
</evidence>
<evidence type="ECO:0000256" key="6">
    <source>
        <dbReference type="ARBA" id="ARBA00023175"/>
    </source>
</evidence>
<keyword evidence="6 8" id="KW-0505">Motor protein</keyword>
<comment type="similarity">
    <text evidence="1 8">Belongs to the TRAFAC class myosin-kinesin ATPase superfamily. Myosin family.</text>
</comment>
<keyword evidence="2 8" id="KW-0547">Nucleotide-binding</keyword>
<evidence type="ECO:0000256" key="2">
    <source>
        <dbReference type="ARBA" id="ARBA00022741"/>
    </source>
</evidence>
<protein>
    <recommendedName>
        <fullName evidence="9">Myosin motor domain-containing protein</fullName>
    </recommendedName>
</protein>
<dbReference type="GO" id="GO:0005737">
    <property type="term" value="C:cytoplasm"/>
    <property type="evidence" value="ECO:0007669"/>
    <property type="project" value="TreeGrafter"/>
</dbReference>
<dbReference type="GO" id="GO:0016459">
    <property type="term" value="C:myosin complex"/>
    <property type="evidence" value="ECO:0007669"/>
    <property type="project" value="UniProtKB-KW"/>
</dbReference>
<evidence type="ECO:0000256" key="8">
    <source>
        <dbReference type="PROSITE-ProRule" id="PRU00782"/>
    </source>
</evidence>
<evidence type="ECO:0000256" key="5">
    <source>
        <dbReference type="ARBA" id="ARBA00023123"/>
    </source>
</evidence>
<dbReference type="Gene3D" id="1.10.10.820">
    <property type="match status" value="1"/>
</dbReference>
<dbReference type="InterPro" id="IPR036961">
    <property type="entry name" value="Kinesin_motor_dom_sf"/>
</dbReference>
<dbReference type="PRINTS" id="PR00193">
    <property type="entry name" value="MYOSINHEAVY"/>
</dbReference>
<evidence type="ECO:0000256" key="1">
    <source>
        <dbReference type="ARBA" id="ARBA00008314"/>
    </source>
</evidence>
<dbReference type="Proteomes" id="UP000095023">
    <property type="component" value="Unassembled WGS sequence"/>
</dbReference>
<feature type="region of interest" description="Actin-binding" evidence="8">
    <location>
        <begin position="601"/>
        <end position="623"/>
    </location>
</feature>
<dbReference type="GO" id="GO:0051015">
    <property type="term" value="F:actin filament binding"/>
    <property type="evidence" value="ECO:0007669"/>
    <property type="project" value="TreeGrafter"/>
</dbReference>
<feature type="binding site" evidence="8">
    <location>
        <begin position="140"/>
        <end position="147"/>
    </location>
    <ligand>
        <name>ATP</name>
        <dbReference type="ChEBI" id="CHEBI:30616"/>
    </ligand>
</feature>
<evidence type="ECO:0000256" key="7">
    <source>
        <dbReference type="ARBA" id="ARBA00023203"/>
    </source>
</evidence>
<dbReference type="PANTHER" id="PTHR13140">
    <property type="entry name" value="MYOSIN"/>
    <property type="match status" value="1"/>
</dbReference>
<dbReference type="CDD" id="cd01377">
    <property type="entry name" value="MYSc_class_II"/>
    <property type="match status" value="1"/>
</dbReference>
<evidence type="ECO:0000259" key="9">
    <source>
        <dbReference type="PROSITE" id="PS51456"/>
    </source>
</evidence>
<dbReference type="PROSITE" id="PS51456">
    <property type="entry name" value="MYOSIN_MOTOR"/>
    <property type="match status" value="1"/>
</dbReference>
<dbReference type="GO" id="GO:0016020">
    <property type="term" value="C:membrane"/>
    <property type="evidence" value="ECO:0007669"/>
    <property type="project" value="TreeGrafter"/>
</dbReference>
<name>A0A1E4TEE4_9ASCO</name>
<organism evidence="10 11">
    <name type="scientific">Tortispora caseinolytica NRRL Y-17796</name>
    <dbReference type="NCBI Taxonomy" id="767744"/>
    <lineage>
        <taxon>Eukaryota</taxon>
        <taxon>Fungi</taxon>
        <taxon>Dikarya</taxon>
        <taxon>Ascomycota</taxon>
        <taxon>Saccharomycotina</taxon>
        <taxon>Trigonopsidomycetes</taxon>
        <taxon>Trigonopsidales</taxon>
        <taxon>Trigonopsidaceae</taxon>
        <taxon>Tortispora</taxon>
    </lineage>
</organism>
<dbReference type="AlphaFoldDB" id="A0A1E4TEE4"/>
<sequence>MADLDDQVWVSIDENQFIQGKVTSIKGTDCSVACDDVKDIQKANPPQFEKVSDMAKLTHLNEPSVLHNLKSRYQDDSIYTYSGLFLVAVNPYKSLPLYTQDIVDSYIQESIKEPHLFAVANIAYDNLIRNNKDQSILVTGESGAGKTESTKKIIQFLTAKASSNLRSLDQQILQANPLLESFGNAQTVRNDNSSRFGKFIRIEVDKAGHICGATIDWYLLEKSRIVTQNPNERNYHIFYQLLAGAPAELLSKIKLGRDPNQYNYLKNCNKSISGISDSDEFQKLVAAMSIVGFSIEEQTNIFTVLSIILHIGNIAFSEDRSGQARISNPESVRQLCTLMSVSYSKFSESLISPKVKAGREFVTQKRSASQAKFTADSVAKALYERLFATLVKRINQTLQRQGDVHHFIGVLDIAGFEIFEHNSFEQLCINYTNEKLQQFFNHHMFVLEQEEYSREQIDWNFVDYALDLQKTIGVIEGTKPIGLLSCLDEDSVMPAATDRSFTDKINSIWGSDSDEQDNAVFQPLKLKQGFQLSHYAGKVEYSTEGWLEKNKDPMTEALCELFSGSEFTFLAELFREGLLGNQTKGKRGQFRTVSQRHREQLSALMSILEATEPYFIRCIIPNNEHRAGMIDNALVLKQLRCNGVLEGIRISRSGFPNRIFYHDFQSRYKILSKKSLKGLSSKEEKSSVETNTNQRSEIFGNYV</sequence>
<dbReference type="Gene3D" id="3.40.850.10">
    <property type="entry name" value="Kinesin motor domain"/>
    <property type="match status" value="1"/>
</dbReference>
<dbReference type="SMART" id="SM00242">
    <property type="entry name" value="MYSc"/>
    <property type="match status" value="1"/>
</dbReference>
<proteinExistence type="inferred from homology"/>
<keyword evidence="11" id="KW-1185">Reference proteome</keyword>
<dbReference type="GO" id="GO:0005524">
    <property type="term" value="F:ATP binding"/>
    <property type="evidence" value="ECO:0007669"/>
    <property type="project" value="UniProtKB-UniRule"/>
</dbReference>
<dbReference type="SUPFAM" id="SSF52540">
    <property type="entry name" value="P-loop containing nucleoside triphosphate hydrolases"/>
    <property type="match status" value="1"/>
</dbReference>
<gene>
    <name evidence="10" type="ORF">CANCADRAFT_56708</name>
</gene>